<proteinExistence type="predicted"/>
<organism evidence="1">
    <name type="scientific">marine sediment metagenome</name>
    <dbReference type="NCBI Taxonomy" id="412755"/>
    <lineage>
        <taxon>unclassified sequences</taxon>
        <taxon>metagenomes</taxon>
        <taxon>ecological metagenomes</taxon>
    </lineage>
</organism>
<accession>A0A0F9MC85</accession>
<gene>
    <name evidence="1" type="ORF">LCGC14_1477680</name>
</gene>
<dbReference type="AlphaFoldDB" id="A0A0F9MC85"/>
<reference evidence="1" key="1">
    <citation type="journal article" date="2015" name="Nature">
        <title>Complex archaea that bridge the gap between prokaryotes and eukaryotes.</title>
        <authorList>
            <person name="Spang A."/>
            <person name="Saw J.H."/>
            <person name="Jorgensen S.L."/>
            <person name="Zaremba-Niedzwiedzka K."/>
            <person name="Martijn J."/>
            <person name="Lind A.E."/>
            <person name="van Eijk R."/>
            <person name="Schleper C."/>
            <person name="Guy L."/>
            <person name="Ettema T.J."/>
        </authorList>
    </citation>
    <scope>NUCLEOTIDE SEQUENCE</scope>
</reference>
<dbReference type="EMBL" id="LAZR01010464">
    <property type="protein sequence ID" value="KKM66787.1"/>
    <property type="molecule type" value="Genomic_DNA"/>
</dbReference>
<sequence>MTDCNHFWHSNSGRGGMAVFRRNRQMSAEPLMHVRCSACNARTWLTKEQWENANYTTAPVGDIQK</sequence>
<name>A0A0F9MC85_9ZZZZ</name>
<comment type="caution">
    <text evidence="1">The sequence shown here is derived from an EMBL/GenBank/DDBJ whole genome shotgun (WGS) entry which is preliminary data.</text>
</comment>
<evidence type="ECO:0000313" key="1">
    <source>
        <dbReference type="EMBL" id="KKM66787.1"/>
    </source>
</evidence>
<protein>
    <submittedName>
        <fullName evidence="1">Uncharacterized protein</fullName>
    </submittedName>
</protein>